<dbReference type="InterPro" id="IPR024925">
    <property type="entry name" value="Malonyl_CoA-ACP_transAc"/>
</dbReference>
<dbReference type="SUPFAM" id="SSF52151">
    <property type="entry name" value="FabD/lysophospholipase-like"/>
    <property type="match status" value="1"/>
</dbReference>
<feature type="active site" evidence="5">
    <location>
        <position position="200"/>
    </location>
</feature>
<dbReference type="OrthoDB" id="9805460at2"/>
<dbReference type="GO" id="GO:0005829">
    <property type="term" value="C:cytosol"/>
    <property type="evidence" value="ECO:0007669"/>
    <property type="project" value="TreeGrafter"/>
</dbReference>
<dbReference type="GO" id="GO:0006633">
    <property type="term" value="P:fatty acid biosynthetic process"/>
    <property type="evidence" value="ECO:0007669"/>
    <property type="project" value="TreeGrafter"/>
</dbReference>
<sequence>MSKIAFIFSGQGSQYVGMGKELYDNSDIVKETFKEASEVLGFSVEDLCFSSTEEELNKTENTQVAMVTMCTAISRYLKSIGIEPSMTAGLSLGEYSALVTSGVLDFKVAVDLVRKRGTYMTQAVEQGKGAMSAVIGMERDAVEEVLKVGREKGIVEIANLNCPKQIVISGEKEAVEYAAGLLSEAGAKKVIPLKVSGPFHSTMMKSASEKLHNDLKNIEFKTFKIPVISNYTAKYFENESIVENLRMQVMSSVLWEDSVKFMIEEGCNTFVEIGPKNTLSAFVKKIDRGVNVYNVEDLTSLEKLTKGLEG</sequence>
<keyword evidence="8" id="KW-1185">Reference proteome</keyword>
<comment type="catalytic activity">
    <reaction evidence="3 4">
        <text>holo-[ACP] + malonyl-CoA = malonyl-[ACP] + CoA</text>
        <dbReference type="Rhea" id="RHEA:41792"/>
        <dbReference type="Rhea" id="RHEA-COMP:9623"/>
        <dbReference type="Rhea" id="RHEA-COMP:9685"/>
        <dbReference type="ChEBI" id="CHEBI:57287"/>
        <dbReference type="ChEBI" id="CHEBI:57384"/>
        <dbReference type="ChEBI" id="CHEBI:64479"/>
        <dbReference type="ChEBI" id="CHEBI:78449"/>
        <dbReference type="EC" id="2.3.1.39"/>
    </reaction>
</comment>
<reference evidence="7 8" key="1">
    <citation type="submission" date="2016-11" db="EMBL/GenBank/DDBJ databases">
        <authorList>
            <person name="Jaros S."/>
            <person name="Januszkiewicz K."/>
            <person name="Wedrychowicz H."/>
        </authorList>
    </citation>
    <scope>NUCLEOTIDE SEQUENCE [LARGE SCALE GENOMIC DNA]</scope>
    <source>
        <strain evidence="7 8">DSM 3089</strain>
    </source>
</reference>
<dbReference type="GO" id="GO:0004314">
    <property type="term" value="F:[acyl-carrier-protein] S-malonyltransferase activity"/>
    <property type="evidence" value="ECO:0007669"/>
    <property type="project" value="UniProtKB-EC"/>
</dbReference>
<dbReference type="InterPro" id="IPR004410">
    <property type="entry name" value="Malonyl_CoA-ACP_transAc_FabD"/>
</dbReference>
<dbReference type="InterPro" id="IPR050858">
    <property type="entry name" value="Mal-CoA-ACP_Trans/PKS_FabD"/>
</dbReference>
<evidence type="ECO:0000256" key="3">
    <source>
        <dbReference type="ARBA" id="ARBA00048462"/>
    </source>
</evidence>
<dbReference type="InterPro" id="IPR016036">
    <property type="entry name" value="Malonyl_transacylase_ACP-bd"/>
</dbReference>
<evidence type="ECO:0000256" key="2">
    <source>
        <dbReference type="ARBA" id="ARBA00023315"/>
    </source>
</evidence>
<dbReference type="AlphaFoldDB" id="A0A1M5XA50"/>
<evidence type="ECO:0000256" key="5">
    <source>
        <dbReference type="PIRSR" id="PIRSR000446-1"/>
    </source>
</evidence>
<dbReference type="Pfam" id="PF00698">
    <property type="entry name" value="Acyl_transf_1"/>
    <property type="match status" value="1"/>
</dbReference>
<evidence type="ECO:0000259" key="6">
    <source>
        <dbReference type="SMART" id="SM00827"/>
    </source>
</evidence>
<dbReference type="PANTHER" id="PTHR42681:SF1">
    <property type="entry name" value="MALONYL-COA-ACYL CARRIER PROTEIN TRANSACYLASE, MITOCHONDRIAL"/>
    <property type="match status" value="1"/>
</dbReference>
<evidence type="ECO:0000256" key="4">
    <source>
        <dbReference type="PIRNR" id="PIRNR000446"/>
    </source>
</evidence>
<dbReference type="Gene3D" id="3.30.70.250">
    <property type="entry name" value="Malonyl-CoA ACP transacylase, ACP-binding"/>
    <property type="match status" value="1"/>
</dbReference>
<evidence type="ECO:0000256" key="1">
    <source>
        <dbReference type="ARBA" id="ARBA00022679"/>
    </source>
</evidence>
<keyword evidence="1 4" id="KW-0808">Transferase</keyword>
<dbReference type="EMBL" id="FQXP01000007">
    <property type="protein sequence ID" value="SHH96438.1"/>
    <property type="molecule type" value="Genomic_DNA"/>
</dbReference>
<feature type="active site" evidence="5">
    <location>
        <position position="91"/>
    </location>
</feature>
<dbReference type="InterPro" id="IPR016035">
    <property type="entry name" value="Acyl_Trfase/lysoPLipase"/>
</dbReference>
<dbReference type="Proteomes" id="UP000184526">
    <property type="component" value="Unassembled WGS sequence"/>
</dbReference>
<dbReference type="STRING" id="1121306.SAMN02745196_02129"/>
<feature type="domain" description="Malonyl-CoA:ACP transacylase (MAT)" evidence="6">
    <location>
        <begin position="7"/>
        <end position="308"/>
    </location>
</feature>
<gene>
    <name evidence="7" type="ORF">SAMN02745196_02129</name>
</gene>
<dbReference type="SUPFAM" id="SSF55048">
    <property type="entry name" value="Probable ACP-binding domain of malonyl-CoA ACP transacylase"/>
    <property type="match status" value="1"/>
</dbReference>
<proteinExistence type="inferred from homology"/>
<organism evidence="7 8">
    <name type="scientific">Clostridium collagenovorans DSM 3089</name>
    <dbReference type="NCBI Taxonomy" id="1121306"/>
    <lineage>
        <taxon>Bacteria</taxon>
        <taxon>Bacillati</taxon>
        <taxon>Bacillota</taxon>
        <taxon>Clostridia</taxon>
        <taxon>Eubacteriales</taxon>
        <taxon>Clostridiaceae</taxon>
        <taxon>Clostridium</taxon>
    </lineage>
</organism>
<dbReference type="NCBIfam" id="TIGR00128">
    <property type="entry name" value="fabD"/>
    <property type="match status" value="1"/>
</dbReference>
<dbReference type="PIRSF" id="PIRSF000446">
    <property type="entry name" value="Mct"/>
    <property type="match status" value="1"/>
</dbReference>
<comment type="similarity">
    <text evidence="4">Belongs to the fabD family.</text>
</comment>
<dbReference type="SMART" id="SM00827">
    <property type="entry name" value="PKS_AT"/>
    <property type="match status" value="1"/>
</dbReference>
<accession>A0A1M5XA50</accession>
<dbReference type="PANTHER" id="PTHR42681">
    <property type="entry name" value="MALONYL-COA-ACYL CARRIER PROTEIN TRANSACYLASE, MITOCHONDRIAL"/>
    <property type="match status" value="1"/>
</dbReference>
<dbReference type="RefSeq" id="WP_072831992.1">
    <property type="nucleotide sequence ID" value="NZ_FQXP01000007.1"/>
</dbReference>
<dbReference type="InterPro" id="IPR014043">
    <property type="entry name" value="Acyl_transferase_dom"/>
</dbReference>
<name>A0A1M5XA50_9CLOT</name>
<evidence type="ECO:0000313" key="7">
    <source>
        <dbReference type="EMBL" id="SHH96438.1"/>
    </source>
</evidence>
<keyword evidence="2 4" id="KW-0012">Acyltransferase</keyword>
<dbReference type="EC" id="2.3.1.39" evidence="4"/>
<dbReference type="Gene3D" id="3.40.366.10">
    <property type="entry name" value="Malonyl-Coenzyme A Acyl Carrier Protein, domain 2"/>
    <property type="match status" value="1"/>
</dbReference>
<protein>
    <recommendedName>
        <fullName evidence="4">Malonyl CoA-acyl carrier protein transacylase</fullName>
        <ecNumber evidence="4">2.3.1.39</ecNumber>
    </recommendedName>
</protein>
<evidence type="ECO:0000313" key="8">
    <source>
        <dbReference type="Proteomes" id="UP000184526"/>
    </source>
</evidence>
<dbReference type="FunFam" id="3.30.70.250:FF:000001">
    <property type="entry name" value="Malonyl CoA-acyl carrier protein transacylase"/>
    <property type="match status" value="1"/>
</dbReference>
<dbReference type="InterPro" id="IPR001227">
    <property type="entry name" value="Ac_transferase_dom_sf"/>
</dbReference>